<feature type="transmembrane region" description="Helical" evidence="7">
    <location>
        <begin position="7"/>
        <end position="30"/>
    </location>
</feature>
<feature type="transmembrane region" description="Helical" evidence="7">
    <location>
        <begin position="389"/>
        <end position="411"/>
    </location>
</feature>
<evidence type="ECO:0000313" key="8">
    <source>
        <dbReference type="EMBL" id="QGP93136.1"/>
    </source>
</evidence>
<keyword evidence="3" id="KW-0813">Transport</keyword>
<dbReference type="PANTHER" id="PTHR42810">
    <property type="entry name" value="PURINE PERMEASE C1399.01C-RELATED"/>
    <property type="match status" value="1"/>
</dbReference>
<feature type="transmembrane region" description="Helical" evidence="7">
    <location>
        <begin position="104"/>
        <end position="121"/>
    </location>
</feature>
<feature type="transmembrane region" description="Helical" evidence="7">
    <location>
        <begin position="308"/>
        <end position="329"/>
    </location>
</feature>
<name>A0A6I5ZTQ8_9FIRM</name>
<feature type="transmembrane region" description="Helical" evidence="7">
    <location>
        <begin position="133"/>
        <end position="150"/>
    </location>
</feature>
<gene>
    <name evidence="8" type="primary">ywdJ_1</name>
    <name evidence="8" type="ORF">MGLY_25360</name>
</gene>
<comment type="subcellular location">
    <subcellularLocation>
        <location evidence="1">Membrane</location>
        <topology evidence="1">Multi-pass membrane protein</topology>
    </subcellularLocation>
</comment>
<evidence type="ECO:0000313" key="9">
    <source>
        <dbReference type="Proteomes" id="UP000425916"/>
    </source>
</evidence>
<dbReference type="GO" id="GO:0005886">
    <property type="term" value="C:plasma membrane"/>
    <property type="evidence" value="ECO:0007669"/>
    <property type="project" value="TreeGrafter"/>
</dbReference>
<dbReference type="InterPro" id="IPR006043">
    <property type="entry name" value="NCS2"/>
</dbReference>
<evidence type="ECO:0000256" key="2">
    <source>
        <dbReference type="ARBA" id="ARBA00008821"/>
    </source>
</evidence>
<feature type="transmembrane region" description="Helical" evidence="7">
    <location>
        <begin position="228"/>
        <end position="255"/>
    </location>
</feature>
<keyword evidence="9" id="KW-1185">Reference proteome</keyword>
<keyword evidence="4 7" id="KW-0812">Transmembrane</keyword>
<accession>A0A6I5ZTQ8</accession>
<dbReference type="Pfam" id="PF00860">
    <property type="entry name" value="Xan_ur_permease"/>
    <property type="match status" value="1"/>
</dbReference>
<dbReference type="Proteomes" id="UP000425916">
    <property type="component" value="Chromosome"/>
</dbReference>
<feature type="transmembrane region" description="Helical" evidence="7">
    <location>
        <begin position="68"/>
        <end position="88"/>
    </location>
</feature>
<dbReference type="GO" id="GO:0042907">
    <property type="term" value="F:xanthine transmembrane transporter activity"/>
    <property type="evidence" value="ECO:0007669"/>
    <property type="project" value="TreeGrafter"/>
</dbReference>
<evidence type="ECO:0000256" key="3">
    <source>
        <dbReference type="ARBA" id="ARBA00022448"/>
    </source>
</evidence>
<dbReference type="EMBL" id="CP046244">
    <property type="protein sequence ID" value="QGP93136.1"/>
    <property type="molecule type" value="Genomic_DNA"/>
</dbReference>
<proteinExistence type="inferred from homology"/>
<evidence type="ECO:0000256" key="7">
    <source>
        <dbReference type="SAM" id="Phobius"/>
    </source>
</evidence>
<evidence type="ECO:0000256" key="6">
    <source>
        <dbReference type="ARBA" id="ARBA00023136"/>
    </source>
</evidence>
<feature type="transmembrane region" description="Helical" evidence="7">
    <location>
        <begin position="186"/>
        <end position="208"/>
    </location>
</feature>
<dbReference type="AlphaFoldDB" id="A0A6I5ZTQ8"/>
<evidence type="ECO:0000256" key="1">
    <source>
        <dbReference type="ARBA" id="ARBA00004141"/>
    </source>
</evidence>
<organism evidence="8 9">
    <name type="scientific">Neomoorella glycerini</name>
    <dbReference type="NCBI Taxonomy" id="55779"/>
    <lineage>
        <taxon>Bacteria</taxon>
        <taxon>Bacillati</taxon>
        <taxon>Bacillota</taxon>
        <taxon>Clostridia</taxon>
        <taxon>Neomoorellales</taxon>
        <taxon>Neomoorellaceae</taxon>
        <taxon>Neomoorella</taxon>
    </lineage>
</organism>
<reference evidence="8 9" key="1">
    <citation type="submission" date="2019-11" db="EMBL/GenBank/DDBJ databases">
        <title>Genome sequence of Moorella glycerini DSM11254.</title>
        <authorList>
            <person name="Poehlein A."/>
            <person name="Boeer T."/>
            <person name="Daniel R."/>
        </authorList>
    </citation>
    <scope>NUCLEOTIDE SEQUENCE [LARGE SCALE GENOMIC DNA]</scope>
    <source>
        <strain evidence="8 9">DSM 11254</strain>
    </source>
</reference>
<keyword evidence="6 7" id="KW-0472">Membrane</keyword>
<feature type="transmembrane region" description="Helical" evidence="7">
    <location>
        <begin position="335"/>
        <end position="353"/>
    </location>
</feature>
<keyword evidence="5 7" id="KW-1133">Transmembrane helix</keyword>
<dbReference type="PANTHER" id="PTHR42810:SF1">
    <property type="entry name" value="PURINE PERMEASE YWDJ-RELATED"/>
    <property type="match status" value="1"/>
</dbReference>
<evidence type="ECO:0000256" key="4">
    <source>
        <dbReference type="ARBA" id="ARBA00022692"/>
    </source>
</evidence>
<evidence type="ECO:0000256" key="5">
    <source>
        <dbReference type="ARBA" id="ARBA00022989"/>
    </source>
</evidence>
<feature type="transmembrane region" description="Helical" evidence="7">
    <location>
        <begin position="156"/>
        <end position="174"/>
    </location>
</feature>
<comment type="similarity">
    <text evidence="2">Belongs to the nucleobase:cation symporter-2 (NCS2) (TC 2.A.40) family.</text>
</comment>
<protein>
    <submittedName>
        <fullName evidence="8">Purine permease YwdJ</fullName>
    </submittedName>
</protein>
<dbReference type="NCBIfam" id="NF037981">
    <property type="entry name" value="NCS2_1"/>
    <property type="match status" value="1"/>
</dbReference>
<sequence length="434" mass="45162">MLLKEKGIVALYALQWLVYHIGIIISAPIVVGNALGLNPAEIGKLSQLTFFLTGIASLIQIRFGHGGLLIEGPAAPWWAACVILAGIAKEMGRPLASVRTDIEGAMIVAGLTLAVLGWIGLIKWARSLFTNRVTGILLMLLGLQIGGVGIKGLAGGGLKLLIIGLLVLLMVIYLTLHGRGLLKNSAIILSVAFGWLLSFLAGEVILPGGTTWFSLPPLFPWGPPSFEIGSVVSFLLLGLLLIPNVVGSIAALEAATGERLPLKKYDRGLAVSGTANFLAGVFGGIGTIPFAISAGLISFSGNKSPKPFILSCVIFIAMGLFPPLGALAGSVPQPVAAAILLVSGCSLAMIGLQDMGREEITLRENFIIGLSLLSGIGVMLLPPSQWEQIPGWAAGVLSNGVIVGVLGSILLEHVVLRKPRQSVSQSVTGKVGHN</sequence>